<dbReference type="InterPro" id="IPR002575">
    <property type="entry name" value="Aminoglycoside_PTrfase"/>
</dbReference>
<evidence type="ECO:0000313" key="2">
    <source>
        <dbReference type="EMBL" id="STX52671.1"/>
    </source>
</evidence>
<feature type="domain" description="Aminoglycoside phosphotransferase" evidence="1">
    <location>
        <begin position="149"/>
        <end position="236"/>
    </location>
</feature>
<dbReference type="SUPFAM" id="SSF56112">
    <property type="entry name" value="Protein kinase-like (PK-like)"/>
    <property type="match status" value="1"/>
</dbReference>
<dbReference type="OrthoDB" id="179763at2"/>
<keyword evidence="3" id="KW-1185">Reference proteome</keyword>
<protein>
    <submittedName>
        <fullName evidence="2">Aminoglycoside phosphotransferase</fullName>
    </submittedName>
</protein>
<dbReference type="InterPro" id="IPR011009">
    <property type="entry name" value="Kinase-like_dom_sf"/>
</dbReference>
<dbReference type="AlphaFoldDB" id="A0A378JPN3"/>
<sequence length="302" mass="34488">MISEHWSYNFLKQNISSISSLQGGMQHYLDLIELADSTKWVCKKFANQTWLGEITYQQLWISEKIANLVADELSLTYKALCPENDSPILKLKEGYGLIRPFCVGKTSPTVTIDQAQLLGKVLAHIHALNISDINALPFPSINWPQEFNCPPWLQAVIQECNEIAPTETWIISHRDIHASNLVWQNPDTVHLIDWESAGLIHPGIELIGLACNCAGLTRGYFLDHLFVAVLQGYRQVRAAIPMIPEGYWVLIWQSWLLWYLYVIQKNFKQEILATEAILHLLKVKQPILQAIYKQQLKCEAKA</sequence>
<proteinExistence type="predicted"/>
<reference evidence="2 3" key="1">
    <citation type="submission" date="2018-06" db="EMBL/GenBank/DDBJ databases">
        <authorList>
            <consortium name="Pathogen Informatics"/>
            <person name="Doyle S."/>
        </authorList>
    </citation>
    <scope>NUCLEOTIDE SEQUENCE [LARGE SCALE GENOMIC DNA]</scope>
    <source>
        <strain evidence="2 3">NCTC13316</strain>
    </source>
</reference>
<dbReference type="EMBL" id="UGOD01000001">
    <property type="protein sequence ID" value="STX52671.1"/>
    <property type="molecule type" value="Genomic_DNA"/>
</dbReference>
<dbReference type="Proteomes" id="UP000254794">
    <property type="component" value="Unassembled WGS sequence"/>
</dbReference>
<dbReference type="RefSeq" id="WP_115332204.1">
    <property type="nucleotide sequence ID" value="NZ_CAAAHP010000003.1"/>
</dbReference>
<dbReference type="Pfam" id="PF01636">
    <property type="entry name" value="APH"/>
    <property type="match status" value="1"/>
</dbReference>
<evidence type="ECO:0000259" key="1">
    <source>
        <dbReference type="Pfam" id="PF01636"/>
    </source>
</evidence>
<evidence type="ECO:0000313" key="3">
    <source>
        <dbReference type="Proteomes" id="UP000254794"/>
    </source>
</evidence>
<gene>
    <name evidence="2" type="ORF">NCTC13316_02793</name>
</gene>
<dbReference type="Gene3D" id="3.90.1200.10">
    <property type="match status" value="1"/>
</dbReference>
<accession>A0A378JPN3</accession>
<organism evidence="2 3">
    <name type="scientific">Legionella busanensis</name>
    <dbReference type="NCBI Taxonomy" id="190655"/>
    <lineage>
        <taxon>Bacteria</taxon>
        <taxon>Pseudomonadati</taxon>
        <taxon>Pseudomonadota</taxon>
        <taxon>Gammaproteobacteria</taxon>
        <taxon>Legionellales</taxon>
        <taxon>Legionellaceae</taxon>
        <taxon>Legionella</taxon>
    </lineage>
</organism>
<dbReference type="GO" id="GO:0016740">
    <property type="term" value="F:transferase activity"/>
    <property type="evidence" value="ECO:0007669"/>
    <property type="project" value="UniProtKB-KW"/>
</dbReference>
<keyword evidence="2" id="KW-0808">Transferase</keyword>
<name>A0A378JPN3_9GAMM</name>